<gene>
    <name evidence="5" type="ORF">GCM10023094_53330</name>
</gene>
<dbReference type="Gene3D" id="3.40.50.2300">
    <property type="match status" value="2"/>
</dbReference>
<dbReference type="GO" id="GO:0003677">
    <property type="term" value="F:DNA binding"/>
    <property type="evidence" value="ECO:0007669"/>
    <property type="project" value="UniProtKB-KW"/>
</dbReference>
<accession>A0ABP8PNW6</accession>
<evidence type="ECO:0000313" key="6">
    <source>
        <dbReference type="Proteomes" id="UP001501183"/>
    </source>
</evidence>
<dbReference type="PROSITE" id="PS50932">
    <property type="entry name" value="HTH_LACI_2"/>
    <property type="match status" value="1"/>
</dbReference>
<dbReference type="InterPro" id="IPR000843">
    <property type="entry name" value="HTH_LacI"/>
</dbReference>
<keyword evidence="6" id="KW-1185">Reference proteome</keyword>
<sequence length="393" mass="41943">METVSVVHWWGRAHTHPGTQYRPVMPRSSQPRRQATLASLAAELKVSRTTVSNAYNRPDQLSAELRARVLEAAKRRGYPGPDPVARSLRTRKAGAVGLLLTEALSYSFRDPAAMSFLAGLSESCEEAGEGLLLVPAGPGRDDVDAAAVVQQAGVDGFVVYSVADNDPHLAAVVERRLPMVVCDQPRQIAGASLVGIDDRGAMRELAEHMISLGHTEIGVLCMRLGRDARNGPADAERLRSPDFPVQRERIAGVQDALIAAGLDPQSLTVVESSEHTTGAGHAAAERALAINPRTTALVCTTDVLALGALEFARWRGIDVPAELSVTGFDGVPEALRVGLTTVQQPAEEKGRRAGALLLRPSHSGIATVEMLDTELLRGRTSAPPRTWPRGPAE</sequence>
<dbReference type="EMBL" id="BAABFB010000075">
    <property type="protein sequence ID" value="GAA4490292.1"/>
    <property type="molecule type" value="Genomic_DNA"/>
</dbReference>
<reference evidence="6" key="1">
    <citation type="journal article" date="2019" name="Int. J. Syst. Evol. Microbiol.">
        <title>The Global Catalogue of Microorganisms (GCM) 10K type strain sequencing project: providing services to taxonomists for standard genome sequencing and annotation.</title>
        <authorList>
            <consortium name="The Broad Institute Genomics Platform"/>
            <consortium name="The Broad Institute Genome Sequencing Center for Infectious Disease"/>
            <person name="Wu L."/>
            <person name="Ma J."/>
        </authorList>
    </citation>
    <scope>NUCLEOTIDE SEQUENCE [LARGE SCALE GENOMIC DNA]</scope>
    <source>
        <strain evidence="6">JCM 32206</strain>
    </source>
</reference>
<organism evidence="5 6">
    <name type="scientific">Rhodococcus olei</name>
    <dbReference type="NCBI Taxonomy" id="2161675"/>
    <lineage>
        <taxon>Bacteria</taxon>
        <taxon>Bacillati</taxon>
        <taxon>Actinomycetota</taxon>
        <taxon>Actinomycetes</taxon>
        <taxon>Mycobacteriales</taxon>
        <taxon>Nocardiaceae</taxon>
        <taxon>Rhodococcus</taxon>
    </lineage>
</organism>
<evidence type="ECO:0000313" key="5">
    <source>
        <dbReference type="EMBL" id="GAA4490292.1"/>
    </source>
</evidence>
<comment type="caution">
    <text evidence="5">The sequence shown here is derived from an EMBL/GenBank/DDBJ whole genome shotgun (WGS) entry which is preliminary data.</text>
</comment>
<feature type="domain" description="HTH lacI-type" evidence="4">
    <location>
        <begin position="35"/>
        <end position="90"/>
    </location>
</feature>
<dbReference type="SMART" id="SM00354">
    <property type="entry name" value="HTH_LACI"/>
    <property type="match status" value="1"/>
</dbReference>
<name>A0ABP8PNW6_9NOCA</name>
<dbReference type="SUPFAM" id="SSF47413">
    <property type="entry name" value="lambda repressor-like DNA-binding domains"/>
    <property type="match status" value="1"/>
</dbReference>
<dbReference type="InterPro" id="IPR010982">
    <property type="entry name" value="Lambda_DNA-bd_dom_sf"/>
</dbReference>
<dbReference type="SUPFAM" id="SSF53822">
    <property type="entry name" value="Periplasmic binding protein-like I"/>
    <property type="match status" value="1"/>
</dbReference>
<evidence type="ECO:0000256" key="3">
    <source>
        <dbReference type="ARBA" id="ARBA00023163"/>
    </source>
</evidence>
<keyword evidence="3" id="KW-0804">Transcription</keyword>
<protein>
    <submittedName>
        <fullName evidence="5">LacI family DNA-binding transcriptional regulator</fullName>
    </submittedName>
</protein>
<proteinExistence type="predicted"/>
<dbReference type="CDD" id="cd01392">
    <property type="entry name" value="HTH_LacI"/>
    <property type="match status" value="1"/>
</dbReference>
<dbReference type="PANTHER" id="PTHR30146">
    <property type="entry name" value="LACI-RELATED TRANSCRIPTIONAL REPRESSOR"/>
    <property type="match status" value="1"/>
</dbReference>
<dbReference type="InterPro" id="IPR046335">
    <property type="entry name" value="LacI/GalR-like_sensor"/>
</dbReference>
<dbReference type="CDD" id="cd06279">
    <property type="entry name" value="PBP1_LacI-like"/>
    <property type="match status" value="1"/>
</dbReference>
<evidence type="ECO:0000256" key="1">
    <source>
        <dbReference type="ARBA" id="ARBA00023015"/>
    </source>
</evidence>
<keyword evidence="2 5" id="KW-0238">DNA-binding</keyword>
<keyword evidence="1" id="KW-0805">Transcription regulation</keyword>
<evidence type="ECO:0000259" key="4">
    <source>
        <dbReference type="PROSITE" id="PS50932"/>
    </source>
</evidence>
<dbReference type="PANTHER" id="PTHR30146:SF138">
    <property type="entry name" value="TRANSCRIPTIONAL REGULATORY PROTEIN"/>
    <property type="match status" value="1"/>
</dbReference>
<evidence type="ECO:0000256" key="2">
    <source>
        <dbReference type="ARBA" id="ARBA00023125"/>
    </source>
</evidence>
<dbReference type="InterPro" id="IPR028082">
    <property type="entry name" value="Peripla_BP_I"/>
</dbReference>
<dbReference type="Gene3D" id="1.10.260.40">
    <property type="entry name" value="lambda repressor-like DNA-binding domains"/>
    <property type="match status" value="1"/>
</dbReference>
<dbReference type="Proteomes" id="UP001501183">
    <property type="component" value="Unassembled WGS sequence"/>
</dbReference>
<dbReference type="Pfam" id="PF13377">
    <property type="entry name" value="Peripla_BP_3"/>
    <property type="match status" value="1"/>
</dbReference>